<evidence type="ECO:0000313" key="2">
    <source>
        <dbReference type="Proteomes" id="UP001221142"/>
    </source>
</evidence>
<gene>
    <name evidence="1" type="ORF">FB45DRAFT_316256</name>
</gene>
<protein>
    <submittedName>
        <fullName evidence="1">Uncharacterized protein</fullName>
    </submittedName>
</protein>
<accession>A0AAD7B6V2</accession>
<evidence type="ECO:0000313" key="1">
    <source>
        <dbReference type="EMBL" id="KAJ7611755.1"/>
    </source>
</evidence>
<dbReference type="EMBL" id="JARKIF010000032">
    <property type="protein sequence ID" value="KAJ7611755.1"/>
    <property type="molecule type" value="Genomic_DNA"/>
</dbReference>
<sequence length="253" mass="29071">MIQNVYQGRETFEYLVLPAFPSRSVTPPRTLFSSIPPHLTLSYTLDKVLRRYEKWHDSILKRFRGTAISGATFQLTRDIFANLYFVHRCWLFVLIPPRFLGLQDVALWEGNMDISWEDSDDDTGSSTMDWVPTFSDEPQRRLRQDELRKDPVIVWPRAVANEDAISWDSHITGVEDPDEYAKASMARGDYSEDQAWLEGVENWVENASGDINEQGLLNDAQIEGDEEPPRAASSIDLDKPDYLWRLALRASVS</sequence>
<dbReference type="AlphaFoldDB" id="A0AAD7B6V2"/>
<name>A0AAD7B6V2_9AGAR</name>
<keyword evidence="2" id="KW-1185">Reference proteome</keyword>
<dbReference type="Proteomes" id="UP001221142">
    <property type="component" value="Unassembled WGS sequence"/>
</dbReference>
<comment type="caution">
    <text evidence="1">The sequence shown here is derived from an EMBL/GenBank/DDBJ whole genome shotgun (WGS) entry which is preliminary data.</text>
</comment>
<proteinExistence type="predicted"/>
<organism evidence="1 2">
    <name type="scientific">Roridomyces roridus</name>
    <dbReference type="NCBI Taxonomy" id="1738132"/>
    <lineage>
        <taxon>Eukaryota</taxon>
        <taxon>Fungi</taxon>
        <taxon>Dikarya</taxon>
        <taxon>Basidiomycota</taxon>
        <taxon>Agaricomycotina</taxon>
        <taxon>Agaricomycetes</taxon>
        <taxon>Agaricomycetidae</taxon>
        <taxon>Agaricales</taxon>
        <taxon>Marasmiineae</taxon>
        <taxon>Mycenaceae</taxon>
        <taxon>Roridomyces</taxon>
    </lineage>
</organism>
<reference evidence="1" key="1">
    <citation type="submission" date="2023-03" db="EMBL/GenBank/DDBJ databases">
        <title>Massive genome expansion in bonnet fungi (Mycena s.s.) driven by repeated elements and novel gene families across ecological guilds.</title>
        <authorList>
            <consortium name="Lawrence Berkeley National Laboratory"/>
            <person name="Harder C.B."/>
            <person name="Miyauchi S."/>
            <person name="Viragh M."/>
            <person name="Kuo A."/>
            <person name="Thoen E."/>
            <person name="Andreopoulos B."/>
            <person name="Lu D."/>
            <person name="Skrede I."/>
            <person name="Drula E."/>
            <person name="Henrissat B."/>
            <person name="Morin E."/>
            <person name="Kohler A."/>
            <person name="Barry K."/>
            <person name="LaButti K."/>
            <person name="Morin E."/>
            <person name="Salamov A."/>
            <person name="Lipzen A."/>
            <person name="Mereny Z."/>
            <person name="Hegedus B."/>
            <person name="Baldrian P."/>
            <person name="Stursova M."/>
            <person name="Weitz H."/>
            <person name="Taylor A."/>
            <person name="Grigoriev I.V."/>
            <person name="Nagy L.G."/>
            <person name="Martin F."/>
            <person name="Kauserud H."/>
        </authorList>
    </citation>
    <scope>NUCLEOTIDE SEQUENCE</scope>
    <source>
        <strain evidence="1">9284</strain>
    </source>
</reference>